<dbReference type="PROSITE" id="PS51382">
    <property type="entry name" value="SPX"/>
    <property type="match status" value="1"/>
</dbReference>
<keyword evidence="3 7" id="KW-0812">Transmembrane</keyword>
<dbReference type="Proteomes" id="UP000286045">
    <property type="component" value="Unassembled WGS sequence"/>
</dbReference>
<evidence type="ECO:0000256" key="7">
    <source>
        <dbReference type="SAM" id="Phobius"/>
    </source>
</evidence>
<comment type="subcellular location">
    <subcellularLocation>
        <location evidence="1">Vacuole membrane</location>
        <topology evidence="1">Multi-pass membrane protein</topology>
    </subcellularLocation>
</comment>
<keyword evidence="5 7" id="KW-0472">Membrane</keyword>
<dbReference type="GO" id="GO:0005774">
    <property type="term" value="C:vacuolar membrane"/>
    <property type="evidence" value="ECO:0007669"/>
    <property type="project" value="UniProtKB-SubCell"/>
</dbReference>
<dbReference type="InterPro" id="IPR004331">
    <property type="entry name" value="SPX_dom"/>
</dbReference>
<dbReference type="PANTHER" id="PTHR46140">
    <property type="entry name" value="VACUOLAR TRANSPORTER CHAPERONE 1-RELATED"/>
    <property type="match status" value="1"/>
</dbReference>
<feature type="domain" description="SPX" evidence="8">
    <location>
        <begin position="1"/>
        <end position="162"/>
    </location>
</feature>
<keyword evidence="4 7" id="KW-1133">Transmembrane helix</keyword>
<name>A0A439DJ01_9PEZI</name>
<dbReference type="AlphaFoldDB" id="A0A439DJ01"/>
<feature type="transmembrane region" description="Helical" evidence="7">
    <location>
        <begin position="386"/>
        <end position="405"/>
    </location>
</feature>
<proteinExistence type="predicted"/>
<keyword evidence="2" id="KW-0926">Vacuole</keyword>
<keyword evidence="10" id="KW-1185">Reference proteome</keyword>
<accession>A0A439DJ01</accession>
<sequence>MKFGERLEEASVPGWSLQNVDYNSLKHQIKAHTTKDQATTAIAIPGHQDYALGRFEDAFYLELRSQHDRVGLFVVSKAEEISRRLRHLSNLVHHLMLKCTDTRGLSSKRQRRFVKYHTQIEECGQDVKALSRFVGAQVTAFRKILKKYKKWTGSTTLGSRFQDNVLSHPKSFTNYNFSPLQLHYQEIRTTLEAASPIDANVPKSPPTESRNPSGRRDRRDSHRSLHSVAAMTPTAYWNEYDNGSEAGDNDDAYVIYIDPDATDEFPGIAYVKSMFGGPVDSVRHWLRSQKSKDADTTATVSTPSETQSLLGHRLNKSNSAPADYFGTAAGYGPRDEANTEDEYLSSEEGESHRARTLGFFSSHSSFSSEMDLKMGQYQDRVLTRGIILAFVVAFVLLAISGLLVATGRRHLRLEVDAGAAVGSVVSLFCACMGLGAMLYRQYPAGYLYSLAVWAAFIVVCVLNGILLVLVVTSSGL</sequence>
<protein>
    <recommendedName>
        <fullName evidence="8">SPX domain-containing protein</fullName>
    </recommendedName>
</protein>
<feature type="region of interest" description="Disordered" evidence="6">
    <location>
        <begin position="194"/>
        <end position="225"/>
    </location>
</feature>
<feature type="transmembrane region" description="Helical" evidence="7">
    <location>
        <begin position="417"/>
        <end position="439"/>
    </location>
</feature>
<evidence type="ECO:0000313" key="9">
    <source>
        <dbReference type="EMBL" id="RWA14397.1"/>
    </source>
</evidence>
<dbReference type="PANTHER" id="PTHR46140:SF1">
    <property type="entry name" value="VACUOLAR TRANSPORTER CHAPERONE COMPLEX SUBUNIT 4-RELATED"/>
    <property type="match status" value="1"/>
</dbReference>
<gene>
    <name evidence="9" type="ORF">EKO27_g721</name>
</gene>
<feature type="transmembrane region" description="Helical" evidence="7">
    <location>
        <begin position="445"/>
        <end position="471"/>
    </location>
</feature>
<feature type="compositionally biased region" description="Basic and acidic residues" evidence="6">
    <location>
        <begin position="214"/>
        <end position="223"/>
    </location>
</feature>
<evidence type="ECO:0000313" key="10">
    <source>
        <dbReference type="Proteomes" id="UP000286045"/>
    </source>
</evidence>
<dbReference type="STRING" id="363999.A0A439DJ01"/>
<evidence type="ECO:0000256" key="1">
    <source>
        <dbReference type="ARBA" id="ARBA00004128"/>
    </source>
</evidence>
<evidence type="ECO:0000256" key="4">
    <source>
        <dbReference type="ARBA" id="ARBA00022989"/>
    </source>
</evidence>
<organism evidence="9 10">
    <name type="scientific">Xylaria grammica</name>
    <dbReference type="NCBI Taxonomy" id="363999"/>
    <lineage>
        <taxon>Eukaryota</taxon>
        <taxon>Fungi</taxon>
        <taxon>Dikarya</taxon>
        <taxon>Ascomycota</taxon>
        <taxon>Pezizomycotina</taxon>
        <taxon>Sordariomycetes</taxon>
        <taxon>Xylariomycetidae</taxon>
        <taxon>Xylariales</taxon>
        <taxon>Xylariaceae</taxon>
        <taxon>Xylaria</taxon>
    </lineage>
</organism>
<evidence type="ECO:0000256" key="3">
    <source>
        <dbReference type="ARBA" id="ARBA00022692"/>
    </source>
</evidence>
<dbReference type="CDD" id="cd14474">
    <property type="entry name" value="SPX_YDR089W"/>
    <property type="match status" value="1"/>
</dbReference>
<evidence type="ECO:0000259" key="8">
    <source>
        <dbReference type="PROSITE" id="PS51382"/>
    </source>
</evidence>
<dbReference type="EMBL" id="RYZI01000009">
    <property type="protein sequence ID" value="RWA14397.1"/>
    <property type="molecule type" value="Genomic_DNA"/>
</dbReference>
<reference evidence="9 10" key="1">
    <citation type="submission" date="2018-12" db="EMBL/GenBank/DDBJ databases">
        <title>Draft genome sequence of Xylaria grammica IHI A82.</title>
        <authorList>
            <person name="Buettner E."/>
            <person name="Kellner H."/>
        </authorList>
    </citation>
    <scope>NUCLEOTIDE SEQUENCE [LARGE SCALE GENOMIC DNA]</scope>
    <source>
        <strain evidence="9 10">IHI A82</strain>
    </source>
</reference>
<evidence type="ECO:0000256" key="5">
    <source>
        <dbReference type="ARBA" id="ARBA00023136"/>
    </source>
</evidence>
<dbReference type="InterPro" id="IPR051572">
    <property type="entry name" value="VTC_Complex_Subunit"/>
</dbReference>
<dbReference type="GO" id="GO:0006799">
    <property type="term" value="P:polyphosphate biosynthetic process"/>
    <property type="evidence" value="ECO:0007669"/>
    <property type="project" value="UniProtKB-ARBA"/>
</dbReference>
<comment type="caution">
    <text evidence="9">The sequence shown here is derived from an EMBL/GenBank/DDBJ whole genome shotgun (WGS) entry which is preliminary data.</text>
</comment>
<evidence type="ECO:0000256" key="6">
    <source>
        <dbReference type="SAM" id="MobiDB-lite"/>
    </source>
</evidence>
<evidence type="ECO:0000256" key="2">
    <source>
        <dbReference type="ARBA" id="ARBA00022554"/>
    </source>
</evidence>